<dbReference type="InterPro" id="IPR005656">
    <property type="entry name" value="MmgE_PrpD"/>
</dbReference>
<dbReference type="GO" id="GO:0016829">
    <property type="term" value="F:lyase activity"/>
    <property type="evidence" value="ECO:0007669"/>
    <property type="project" value="InterPro"/>
</dbReference>
<dbReference type="PANTHER" id="PTHR16943">
    <property type="entry name" value="2-METHYLCITRATE DEHYDRATASE-RELATED"/>
    <property type="match status" value="1"/>
</dbReference>
<feature type="domain" description="MmgE/PrpD C-terminal" evidence="3">
    <location>
        <begin position="269"/>
        <end position="425"/>
    </location>
</feature>
<dbReference type="EMBL" id="JXQV01000005">
    <property type="protein sequence ID" value="KIQ04248.1"/>
    <property type="molecule type" value="Genomic_DNA"/>
</dbReference>
<gene>
    <name evidence="4" type="ORF">RU07_05955</name>
</gene>
<dbReference type="InterPro" id="IPR045336">
    <property type="entry name" value="MmgE_PrpD_N"/>
</dbReference>
<dbReference type="SUPFAM" id="SSF103378">
    <property type="entry name" value="2-methylcitrate dehydratase PrpD"/>
    <property type="match status" value="1"/>
</dbReference>
<accession>A0A0D0L3K3</accession>
<sequence>MTINPLIVLADAAGAWNEKPLDADVERHARRAVLDWFAALVPGCHEGPAPLLAKALVSQRGQGNAICYVDGLAGSARHAALLNGTASHTVEFDDIYRDGGYHPGSPTISAALAVAQDVGATYEQFLRAVIGGFEVGCRIALGLQPSHYRNWHITGTVGTIGAAVATAMLKGGSVETIAHAIAISTSFAGGHQENLQGEGLTKPLHSGHAADAGVLAGLSAAAGITGSLNSLHAPHGYAAATSDDRGNWEAALEGLGEWTPITRMTFKNHGCCGHIFPTLDGLSTLKKTYGFSIDDIKHIHVLGYAATKSICDRMQVESARDARFSLQYCVSALLVTGKVRLAAFTEKTLGDPAIRQFMNRITVTTDDEIAARYPRLRQAKIRLELHDGRLLEHYQETRKGDPENPLSDGELSDKFMELTASLGVEVQTALKESILHGDKLLTDIAFLKA</sequence>
<evidence type="ECO:0000259" key="2">
    <source>
        <dbReference type="Pfam" id="PF03972"/>
    </source>
</evidence>
<dbReference type="Gene3D" id="3.30.1330.120">
    <property type="entry name" value="2-methylcitrate dehydratase PrpD"/>
    <property type="match status" value="1"/>
</dbReference>
<protein>
    <submittedName>
        <fullName evidence="4">2-methylcitrate dehydratase</fullName>
    </submittedName>
</protein>
<dbReference type="Pfam" id="PF19305">
    <property type="entry name" value="MmgE_PrpD_C"/>
    <property type="match status" value="1"/>
</dbReference>
<dbReference type="InterPro" id="IPR045337">
    <property type="entry name" value="MmgE_PrpD_C"/>
</dbReference>
<evidence type="ECO:0000313" key="4">
    <source>
        <dbReference type="EMBL" id="KIQ04248.1"/>
    </source>
</evidence>
<proteinExistence type="inferred from homology"/>
<comment type="caution">
    <text evidence="4">The sequence shown here is derived from an EMBL/GenBank/DDBJ whole genome shotgun (WGS) entry which is preliminary data.</text>
</comment>
<reference evidence="4 5" key="1">
    <citation type="submission" date="2014-12" db="EMBL/GenBank/DDBJ databases">
        <title>16Stimator: statistical estimation of ribosomal gene copy numbers from draft genome assemblies.</title>
        <authorList>
            <person name="Perisin M.A."/>
            <person name="Vetter M."/>
            <person name="Gilbert J.A."/>
            <person name="Bergelson J."/>
        </authorList>
    </citation>
    <scope>NUCLEOTIDE SEQUENCE [LARGE SCALE GENOMIC DNA]</scope>
    <source>
        <strain evidence="4 5">MEJ076</strain>
    </source>
</reference>
<dbReference type="PANTHER" id="PTHR16943:SF8">
    <property type="entry name" value="2-METHYLCITRATE DEHYDRATASE"/>
    <property type="match status" value="1"/>
</dbReference>
<dbReference type="Pfam" id="PF03972">
    <property type="entry name" value="MmgE_PrpD_N"/>
    <property type="match status" value="1"/>
</dbReference>
<evidence type="ECO:0000259" key="3">
    <source>
        <dbReference type="Pfam" id="PF19305"/>
    </source>
</evidence>
<comment type="similarity">
    <text evidence="1">Belongs to the PrpD family.</text>
</comment>
<dbReference type="InterPro" id="IPR042183">
    <property type="entry name" value="MmgE/PrpD_sf_1"/>
</dbReference>
<dbReference type="OrthoDB" id="9795089at2"/>
<dbReference type="AlphaFoldDB" id="A0A0D0L3K3"/>
<dbReference type="Gene3D" id="1.10.4100.10">
    <property type="entry name" value="2-methylcitrate dehydratase PrpD"/>
    <property type="match status" value="1"/>
</dbReference>
<feature type="domain" description="MmgE/PrpD N-terminal" evidence="2">
    <location>
        <begin position="14"/>
        <end position="245"/>
    </location>
</feature>
<evidence type="ECO:0000313" key="5">
    <source>
        <dbReference type="Proteomes" id="UP000035017"/>
    </source>
</evidence>
<dbReference type="Proteomes" id="UP000035017">
    <property type="component" value="Unassembled WGS sequence"/>
</dbReference>
<dbReference type="InterPro" id="IPR042188">
    <property type="entry name" value="MmgE/PrpD_sf_2"/>
</dbReference>
<dbReference type="InterPro" id="IPR036148">
    <property type="entry name" value="MmgE/PrpD_sf"/>
</dbReference>
<organism evidence="4 5">
    <name type="scientific">Agrobacterium tumefaciens</name>
    <dbReference type="NCBI Taxonomy" id="358"/>
    <lineage>
        <taxon>Bacteria</taxon>
        <taxon>Pseudomonadati</taxon>
        <taxon>Pseudomonadota</taxon>
        <taxon>Alphaproteobacteria</taxon>
        <taxon>Hyphomicrobiales</taxon>
        <taxon>Rhizobiaceae</taxon>
        <taxon>Rhizobium/Agrobacterium group</taxon>
        <taxon>Agrobacterium</taxon>
        <taxon>Agrobacterium tumefaciens complex</taxon>
    </lineage>
</organism>
<name>A0A0D0L3K3_AGRTU</name>
<evidence type="ECO:0000256" key="1">
    <source>
        <dbReference type="ARBA" id="ARBA00006174"/>
    </source>
</evidence>